<evidence type="ECO:0000313" key="1">
    <source>
        <dbReference type="EMBL" id="KZV83114.1"/>
    </source>
</evidence>
<name>A0A165CTY4_EXIGL</name>
<proteinExistence type="predicted"/>
<sequence length="57" mass="6134">MCSAELNLRRICALLELLERCSPPPPPAKPELGSIECAPCEKERAERGPGETGTVDV</sequence>
<accession>A0A165CTY4</accession>
<dbReference type="Proteomes" id="UP000077266">
    <property type="component" value="Unassembled WGS sequence"/>
</dbReference>
<evidence type="ECO:0000313" key="2">
    <source>
        <dbReference type="Proteomes" id="UP000077266"/>
    </source>
</evidence>
<dbReference type="InParanoid" id="A0A165CTY4"/>
<keyword evidence="2" id="KW-1185">Reference proteome</keyword>
<gene>
    <name evidence="1" type="ORF">EXIGLDRAFT_728869</name>
</gene>
<protein>
    <submittedName>
        <fullName evidence="1">Uncharacterized protein</fullName>
    </submittedName>
</protein>
<dbReference type="AlphaFoldDB" id="A0A165CTY4"/>
<dbReference type="EMBL" id="KV426288">
    <property type="protein sequence ID" value="KZV83114.1"/>
    <property type="molecule type" value="Genomic_DNA"/>
</dbReference>
<organism evidence="1 2">
    <name type="scientific">Exidia glandulosa HHB12029</name>
    <dbReference type="NCBI Taxonomy" id="1314781"/>
    <lineage>
        <taxon>Eukaryota</taxon>
        <taxon>Fungi</taxon>
        <taxon>Dikarya</taxon>
        <taxon>Basidiomycota</taxon>
        <taxon>Agaricomycotina</taxon>
        <taxon>Agaricomycetes</taxon>
        <taxon>Auriculariales</taxon>
        <taxon>Exidiaceae</taxon>
        <taxon>Exidia</taxon>
    </lineage>
</organism>
<reference evidence="1 2" key="1">
    <citation type="journal article" date="2016" name="Mol. Biol. Evol.">
        <title>Comparative Genomics of Early-Diverging Mushroom-Forming Fungi Provides Insights into the Origins of Lignocellulose Decay Capabilities.</title>
        <authorList>
            <person name="Nagy L.G."/>
            <person name="Riley R."/>
            <person name="Tritt A."/>
            <person name="Adam C."/>
            <person name="Daum C."/>
            <person name="Floudas D."/>
            <person name="Sun H."/>
            <person name="Yadav J.S."/>
            <person name="Pangilinan J."/>
            <person name="Larsson K.H."/>
            <person name="Matsuura K."/>
            <person name="Barry K."/>
            <person name="Labutti K."/>
            <person name="Kuo R."/>
            <person name="Ohm R.A."/>
            <person name="Bhattacharya S.S."/>
            <person name="Shirouzu T."/>
            <person name="Yoshinaga Y."/>
            <person name="Martin F.M."/>
            <person name="Grigoriev I.V."/>
            <person name="Hibbett D.S."/>
        </authorList>
    </citation>
    <scope>NUCLEOTIDE SEQUENCE [LARGE SCALE GENOMIC DNA]</scope>
    <source>
        <strain evidence="1 2">HHB12029</strain>
    </source>
</reference>